<feature type="domain" description="YknX-like C-terminal permuted SH3-like" evidence="5">
    <location>
        <begin position="314"/>
        <end position="379"/>
    </location>
</feature>
<reference evidence="7 8" key="1">
    <citation type="submission" date="2018-11" db="EMBL/GenBank/DDBJ databases">
        <title>Genomes From Bacteria Associated with the Canine Oral Cavity: a Test Case for Automated Genome-Based Taxonomic Assignment.</title>
        <authorList>
            <person name="Coil D.A."/>
            <person name="Jospin G."/>
            <person name="Darling A.E."/>
            <person name="Wallis C."/>
            <person name="Davis I.J."/>
            <person name="Harris S."/>
            <person name="Eisen J.A."/>
            <person name="Holcombe L.J."/>
            <person name="O'Flynn C."/>
        </authorList>
    </citation>
    <scope>NUCLEOTIDE SEQUENCE [LARGE SCALE GENOMIC DNA]</scope>
    <source>
        <strain evidence="7 8">OH4621_COT-116</strain>
    </source>
</reference>
<sequence>MLKTKKAKIALFSGLGLAAVGLIAYALLWGGGNTSTDMPATGEGQLYYRVASEGSIASSTLLAGTVEAAEEQYIYYDPTKGDIAEFKVKVGDQVGVGQALIQYNTAELQSNLNMAIRARDKIGRQIYDLQTNGQTVDLTGDPTQDESSMATAQRSVESQLRDLNDSYADAQATVDKAQAALNEATVVSDVAGTVVEVNTSVSKSSTSSQTLIHIVNQGSLQIVGNLSEYDLANLSVDQEVKLTSKVYPDQTWSGKITYISNYPEGNGGGEGVPGSTGGASSKYPFKIALTSDIGPLKQGFSVNIEVVNAKKSILVPVEAVLSDGDKQHVWTIVDGKAKRVEVTLGNADATQQEISSGLTAGDHVISNPSMDLEDGKEVKAIEEEANPIK</sequence>
<dbReference type="GO" id="GO:0030313">
    <property type="term" value="C:cell envelope"/>
    <property type="evidence" value="ECO:0007669"/>
    <property type="project" value="UniProtKB-SubCell"/>
</dbReference>
<dbReference type="GO" id="GO:0022857">
    <property type="term" value="F:transmembrane transporter activity"/>
    <property type="evidence" value="ECO:0007669"/>
    <property type="project" value="InterPro"/>
</dbReference>
<comment type="caution">
    <text evidence="7">The sequence shown here is derived from an EMBL/GenBank/DDBJ whole genome shotgun (WGS) entry which is preliminary data.</text>
</comment>
<comment type="subcellular location">
    <subcellularLocation>
        <location evidence="1">Cell envelope</location>
    </subcellularLocation>
</comment>
<dbReference type="InterPro" id="IPR006143">
    <property type="entry name" value="RND_pump_MFP"/>
</dbReference>
<dbReference type="InterPro" id="IPR058637">
    <property type="entry name" value="YknX-like_C"/>
</dbReference>
<organism evidence="7 8">
    <name type="scientific">Streptococcus minor</name>
    <dbReference type="NCBI Taxonomy" id="229549"/>
    <lineage>
        <taxon>Bacteria</taxon>
        <taxon>Bacillati</taxon>
        <taxon>Bacillota</taxon>
        <taxon>Bacilli</taxon>
        <taxon>Lactobacillales</taxon>
        <taxon>Streptococcaceae</taxon>
        <taxon>Streptococcus</taxon>
    </lineage>
</organism>
<evidence type="ECO:0000256" key="3">
    <source>
        <dbReference type="ARBA" id="ARBA00023054"/>
    </source>
</evidence>
<dbReference type="Pfam" id="PF25990">
    <property type="entry name" value="Beta-barrel_YknX"/>
    <property type="match status" value="1"/>
</dbReference>
<dbReference type="EMBL" id="RQZA01000002">
    <property type="protein sequence ID" value="RRD31929.1"/>
    <property type="molecule type" value="Genomic_DNA"/>
</dbReference>
<dbReference type="InterPro" id="IPR058636">
    <property type="entry name" value="Beta-barrel_YknX"/>
</dbReference>
<dbReference type="Gene3D" id="2.40.30.170">
    <property type="match status" value="1"/>
</dbReference>
<dbReference type="PANTHER" id="PTHR32347">
    <property type="entry name" value="EFFLUX SYSTEM COMPONENT YKNX-RELATED"/>
    <property type="match status" value="1"/>
</dbReference>
<dbReference type="STRING" id="1123309.GCA_000377005_01163"/>
<evidence type="ECO:0000313" key="7">
    <source>
        <dbReference type="EMBL" id="RRD31929.1"/>
    </source>
</evidence>
<dbReference type="Proteomes" id="UP000281771">
    <property type="component" value="Unassembled WGS sequence"/>
</dbReference>
<dbReference type="RefSeq" id="WP_124776246.1">
    <property type="nucleotide sequence ID" value="NZ_RQZA01000002.1"/>
</dbReference>
<dbReference type="NCBIfam" id="TIGR01730">
    <property type="entry name" value="RND_mfp"/>
    <property type="match status" value="1"/>
</dbReference>
<evidence type="ECO:0000259" key="5">
    <source>
        <dbReference type="Pfam" id="PF25989"/>
    </source>
</evidence>
<feature type="domain" description="YknX-like barrel-sandwich hybrid" evidence="4">
    <location>
        <begin position="72"/>
        <end position="215"/>
    </location>
</feature>
<dbReference type="AlphaFoldDB" id="A0A3P1VCL5"/>
<evidence type="ECO:0000259" key="4">
    <source>
        <dbReference type="Pfam" id="PF25984"/>
    </source>
</evidence>
<keyword evidence="3" id="KW-0175">Coiled coil</keyword>
<comment type="similarity">
    <text evidence="2">Belongs to the membrane fusion protein (MFP) (TC 8.A.1) family.</text>
</comment>
<dbReference type="InterPro" id="IPR058639">
    <property type="entry name" value="BSH_YknX-like"/>
</dbReference>
<evidence type="ECO:0000256" key="2">
    <source>
        <dbReference type="ARBA" id="ARBA00009477"/>
    </source>
</evidence>
<dbReference type="Pfam" id="PF25984">
    <property type="entry name" value="BSH_YknX"/>
    <property type="match status" value="1"/>
</dbReference>
<dbReference type="InterPro" id="IPR050465">
    <property type="entry name" value="UPF0194_transport"/>
</dbReference>
<protein>
    <submittedName>
        <fullName evidence="7">Efflux RND transporter periplasmic adaptor subunit</fullName>
    </submittedName>
</protein>
<evidence type="ECO:0000256" key="1">
    <source>
        <dbReference type="ARBA" id="ARBA00004196"/>
    </source>
</evidence>
<dbReference type="GO" id="GO:0016020">
    <property type="term" value="C:membrane"/>
    <property type="evidence" value="ECO:0007669"/>
    <property type="project" value="InterPro"/>
</dbReference>
<gene>
    <name evidence="7" type="ORF">EII38_04035</name>
</gene>
<proteinExistence type="inferred from homology"/>
<evidence type="ECO:0000313" key="8">
    <source>
        <dbReference type="Proteomes" id="UP000281771"/>
    </source>
</evidence>
<dbReference type="Gene3D" id="2.40.420.20">
    <property type="match status" value="1"/>
</dbReference>
<accession>A0A3P1VCL5</accession>
<name>A0A3P1VCL5_9STRE</name>
<evidence type="ECO:0000259" key="6">
    <source>
        <dbReference type="Pfam" id="PF25990"/>
    </source>
</evidence>
<dbReference type="Pfam" id="PF25989">
    <property type="entry name" value="YknX_C"/>
    <property type="match status" value="1"/>
</dbReference>
<keyword evidence="8" id="KW-1185">Reference proteome</keyword>
<dbReference type="PANTHER" id="PTHR32347:SF14">
    <property type="entry name" value="EFFLUX SYSTEM COMPONENT YKNX-RELATED"/>
    <property type="match status" value="1"/>
</dbReference>
<feature type="domain" description="YknX-like beta-barrel" evidence="6">
    <location>
        <begin position="220"/>
        <end position="306"/>
    </location>
</feature>